<evidence type="ECO:0000313" key="1">
    <source>
        <dbReference type="EMBL" id="ETX06933.1"/>
    </source>
</evidence>
<gene>
    <name evidence="1" type="ORF">ETSY2_14145</name>
</gene>
<proteinExistence type="predicted"/>
<comment type="caution">
    <text evidence="1">The sequence shown here is derived from an EMBL/GenBank/DDBJ whole genome shotgun (WGS) entry which is preliminary data.</text>
</comment>
<accession>W4M9Q3</accession>
<keyword evidence="2" id="KW-1185">Reference proteome</keyword>
<dbReference type="EMBL" id="AZHX01000568">
    <property type="protein sequence ID" value="ETX06933.1"/>
    <property type="molecule type" value="Genomic_DNA"/>
</dbReference>
<protein>
    <submittedName>
        <fullName evidence="1">Uncharacterized protein</fullName>
    </submittedName>
</protein>
<reference evidence="1 2" key="1">
    <citation type="journal article" date="2014" name="Nature">
        <title>An environmental bacterial taxon with a large and distinct metabolic repertoire.</title>
        <authorList>
            <person name="Wilson M.C."/>
            <person name="Mori T."/>
            <person name="Ruckert C."/>
            <person name="Uria A.R."/>
            <person name="Helf M.J."/>
            <person name="Takada K."/>
            <person name="Gernert C."/>
            <person name="Steffens U.A."/>
            <person name="Heycke N."/>
            <person name="Schmitt S."/>
            <person name="Rinke C."/>
            <person name="Helfrich E.J."/>
            <person name="Brachmann A.O."/>
            <person name="Gurgui C."/>
            <person name="Wakimoto T."/>
            <person name="Kracht M."/>
            <person name="Crusemann M."/>
            <person name="Hentschel U."/>
            <person name="Abe I."/>
            <person name="Matsunaga S."/>
            <person name="Kalinowski J."/>
            <person name="Takeyama H."/>
            <person name="Piel J."/>
        </authorList>
    </citation>
    <scope>NUCLEOTIDE SEQUENCE [LARGE SCALE GENOMIC DNA]</scope>
    <source>
        <strain evidence="2">TSY2</strain>
    </source>
</reference>
<dbReference type="AlphaFoldDB" id="W4M9Q3"/>
<name>W4M9Q3_9BACT</name>
<dbReference type="HOGENOM" id="CLU_3165877_0_0_7"/>
<sequence length="47" mass="4919">MSLYPNTRFLMIAGMIQGVNQMGQIGLGFSATLDTAMGGLLLVGDVD</sequence>
<evidence type="ECO:0000313" key="2">
    <source>
        <dbReference type="Proteomes" id="UP000019140"/>
    </source>
</evidence>
<organism evidence="1 2">
    <name type="scientific">Candidatus Entotheonella gemina</name>
    <dbReference type="NCBI Taxonomy" id="1429439"/>
    <lineage>
        <taxon>Bacteria</taxon>
        <taxon>Pseudomonadati</taxon>
        <taxon>Nitrospinota/Tectimicrobiota group</taxon>
        <taxon>Candidatus Tectimicrobiota</taxon>
        <taxon>Candidatus Entotheonellia</taxon>
        <taxon>Candidatus Entotheonellales</taxon>
        <taxon>Candidatus Entotheonellaceae</taxon>
        <taxon>Candidatus Entotheonella</taxon>
    </lineage>
</organism>
<dbReference type="Proteomes" id="UP000019140">
    <property type="component" value="Unassembled WGS sequence"/>
</dbReference>